<accession>A0ABV7TW10</accession>
<protein>
    <submittedName>
        <fullName evidence="4">Flagella synthesis protein FlgN</fullName>
    </submittedName>
</protein>
<dbReference type="SUPFAM" id="SSF140566">
    <property type="entry name" value="FlgN-like"/>
    <property type="match status" value="1"/>
</dbReference>
<evidence type="ECO:0000256" key="3">
    <source>
        <dbReference type="ARBA" id="ARBA00022795"/>
    </source>
</evidence>
<comment type="similarity">
    <text evidence="2">Belongs to the FlgN family.</text>
</comment>
<gene>
    <name evidence="4" type="ORF">ACFOKJ_12475</name>
</gene>
<dbReference type="EMBL" id="JBHRYH010000025">
    <property type="protein sequence ID" value="MFC3626932.1"/>
    <property type="molecule type" value="Genomic_DNA"/>
</dbReference>
<keyword evidence="4" id="KW-0969">Cilium</keyword>
<proteinExistence type="inferred from homology"/>
<evidence type="ECO:0000313" key="5">
    <source>
        <dbReference type="Proteomes" id="UP001595636"/>
    </source>
</evidence>
<dbReference type="InterPro" id="IPR036679">
    <property type="entry name" value="FlgN-like_sf"/>
</dbReference>
<dbReference type="Pfam" id="PF05130">
    <property type="entry name" value="FlgN"/>
    <property type="match status" value="1"/>
</dbReference>
<dbReference type="InterPro" id="IPR007809">
    <property type="entry name" value="FlgN-like"/>
</dbReference>
<reference evidence="5" key="1">
    <citation type="journal article" date="2019" name="Int. J. Syst. Evol. Microbiol.">
        <title>The Global Catalogue of Microorganisms (GCM) 10K type strain sequencing project: providing services to taxonomists for standard genome sequencing and annotation.</title>
        <authorList>
            <consortium name="The Broad Institute Genomics Platform"/>
            <consortium name="The Broad Institute Genome Sequencing Center for Infectious Disease"/>
            <person name="Wu L."/>
            <person name="Ma J."/>
        </authorList>
    </citation>
    <scope>NUCLEOTIDE SEQUENCE [LARGE SCALE GENOMIC DNA]</scope>
    <source>
        <strain evidence="5">KCTC 42195</strain>
    </source>
</reference>
<keyword evidence="3" id="KW-1005">Bacterial flagellum biogenesis</keyword>
<organism evidence="4 5">
    <name type="scientific">Vogesella amnigena</name>
    <dbReference type="NCBI Taxonomy" id="1507449"/>
    <lineage>
        <taxon>Bacteria</taxon>
        <taxon>Pseudomonadati</taxon>
        <taxon>Pseudomonadota</taxon>
        <taxon>Betaproteobacteria</taxon>
        <taxon>Neisseriales</taxon>
        <taxon>Chromobacteriaceae</taxon>
        <taxon>Vogesella</taxon>
    </lineage>
</organism>
<dbReference type="Proteomes" id="UP001595636">
    <property type="component" value="Unassembled WGS sequence"/>
</dbReference>
<dbReference type="RefSeq" id="WP_390280070.1">
    <property type="nucleotide sequence ID" value="NZ_JBHRYH010000025.1"/>
</dbReference>
<dbReference type="Gene3D" id="1.20.58.300">
    <property type="entry name" value="FlgN-like"/>
    <property type="match status" value="1"/>
</dbReference>
<evidence type="ECO:0000256" key="1">
    <source>
        <dbReference type="ARBA" id="ARBA00002397"/>
    </source>
</evidence>
<keyword evidence="5" id="KW-1185">Reference proteome</keyword>
<evidence type="ECO:0000256" key="2">
    <source>
        <dbReference type="ARBA" id="ARBA00007703"/>
    </source>
</evidence>
<keyword evidence="4" id="KW-0282">Flagellum</keyword>
<keyword evidence="4" id="KW-0966">Cell projection</keyword>
<evidence type="ECO:0000313" key="4">
    <source>
        <dbReference type="EMBL" id="MFC3626932.1"/>
    </source>
</evidence>
<comment type="caution">
    <text evidence="4">The sequence shown here is derived from an EMBL/GenBank/DDBJ whole genome shotgun (WGS) entry which is preliminary data.</text>
</comment>
<name>A0ABV7TW10_9NEIS</name>
<comment type="function">
    <text evidence="1">Required for the efficient initiation of filament assembly.</text>
</comment>
<sequence>MDVSALLALCQSEMAALDALQHTLEEEQRAILRFDAFQLEEMAHTKLRQLEELTAAREKRLALQTEAGLADSLHWQAWLLQAPAELRQQWQGMEKAIIRLKTLNEVNATLAQERMQFASEVLDSLRASSQAITGYGRHGNLSGTLSGSRRLGSA</sequence>